<feature type="chain" id="PRO_5015882756" evidence="8">
    <location>
        <begin position="22"/>
        <end position="674"/>
    </location>
</feature>
<feature type="transmembrane region" description="Helical" evidence="7">
    <location>
        <begin position="322"/>
        <end position="340"/>
    </location>
</feature>
<evidence type="ECO:0000256" key="2">
    <source>
        <dbReference type="ARBA" id="ARBA00022692"/>
    </source>
</evidence>
<dbReference type="InterPro" id="IPR003834">
    <property type="entry name" value="Cyt_c_assmbl_TM_dom"/>
</dbReference>
<dbReference type="RefSeq" id="WP_111740578.1">
    <property type="nucleotide sequence ID" value="NZ_LR698987.1"/>
</dbReference>
<feature type="transmembrane region" description="Helical" evidence="7">
    <location>
        <begin position="501"/>
        <end position="520"/>
    </location>
</feature>
<reference evidence="11 12" key="1">
    <citation type="submission" date="2018-06" db="EMBL/GenBank/DDBJ databases">
        <authorList>
            <consortium name="Pathogen Informatics"/>
            <person name="Doyle S."/>
        </authorList>
    </citation>
    <scope>NUCLEOTIDE SEQUENCE [LARGE SCALE GENOMIC DNA]</scope>
    <source>
        <strain evidence="11 12">NCTC12151</strain>
    </source>
</reference>
<evidence type="ECO:0000256" key="8">
    <source>
        <dbReference type="SAM" id="SignalP"/>
    </source>
</evidence>
<dbReference type="EMBL" id="LS483470">
    <property type="protein sequence ID" value="SQI41449.1"/>
    <property type="molecule type" value="Genomic_DNA"/>
</dbReference>
<dbReference type="Pfam" id="PF11412">
    <property type="entry name" value="DsbD_N"/>
    <property type="match status" value="1"/>
</dbReference>
<dbReference type="Pfam" id="PF13899">
    <property type="entry name" value="Thioredoxin_7"/>
    <property type="match status" value="1"/>
</dbReference>
<keyword evidence="8" id="KW-0732">Signal</keyword>
<dbReference type="KEGG" id="lri:NCTC12151_02079"/>
<keyword evidence="2 7" id="KW-0812">Transmembrane</keyword>
<feature type="transmembrane region" description="Helical" evidence="7">
    <location>
        <begin position="477"/>
        <end position="495"/>
    </location>
</feature>
<sequence length="674" mass="72734">MYLFIRALAFSLCLGLPASWAADSGWLTSTQNDHAQVQLSAESAESGTVRLLLDVRLAKGWKTYWRSPGEGGIAPAIQWQTPVEYLNWGWPTPQRFDVASISTQGYQGDTVFPLTLRLPKNESHLSGTLTLSTCSNVCVLTDFPFDIDLTEPAPQNFDHAFSRAMGSLPLEEGVFSELQAGYLGGELRLSALRAEGWQKPEIFFDVPEGANFSKPQIRVDGTRLLATVQVTDGWEGSAPDMNGQLLSLVISDGDLSQQAAVSVSHAIPNSTSSLGLGSALLFALMGGFILNLMPCVLPVLAMKLGSVLQMENRACAVVRRQFLVSASGILVSFWALAGLMTTLRLSQQAVGWGIQFQSPWFIGLMALVTAVFSANLFGFFSIHLGSRATTQLATAGGQGNSSHFWQGAFATLLATPCSAPFLGTALAFALAAPLTDLWLVFSALGIGMSLPWLLIAAFPAIARLLPKPGRWMNRLRTVLGVMMLASCLWLLSLLLVHIGTVAVVGLAVALLLVMLTLTGAHYGRRAMLTWSAVLLLTVGVALTAGALTANGWRSPMTDRVAWQPLSEQAIVQALRENKRLFIDVTADWCVTCKANKYNVLLHDDVQQALSQPDVVALRGDWTKPSTEINEFLQKRGAVAVPFNQIYGPGLPSGEVLSPLLDRQTLLNTLSHAKE</sequence>
<evidence type="ECO:0000259" key="10">
    <source>
        <dbReference type="Pfam" id="PF11412"/>
    </source>
</evidence>
<feature type="domain" description="Thiol:disulfide interchange protein DsbD N-terminal" evidence="10">
    <location>
        <begin position="39"/>
        <end position="141"/>
    </location>
</feature>
<keyword evidence="11" id="KW-0560">Oxidoreductase</keyword>
<name>A0A2X4USL9_9GAMM</name>
<evidence type="ECO:0000256" key="5">
    <source>
        <dbReference type="ARBA" id="ARBA00023136"/>
    </source>
</evidence>
<dbReference type="PROSITE" id="PS00194">
    <property type="entry name" value="THIOREDOXIN_1"/>
    <property type="match status" value="1"/>
</dbReference>
<dbReference type="GO" id="GO:0017004">
    <property type="term" value="P:cytochrome complex assembly"/>
    <property type="evidence" value="ECO:0007669"/>
    <property type="project" value="UniProtKB-KW"/>
</dbReference>
<evidence type="ECO:0000313" key="11">
    <source>
        <dbReference type="EMBL" id="SQI41449.1"/>
    </source>
</evidence>
<dbReference type="GO" id="GO:0016020">
    <property type="term" value="C:membrane"/>
    <property type="evidence" value="ECO:0007669"/>
    <property type="project" value="UniProtKB-SubCell"/>
</dbReference>
<dbReference type="Pfam" id="PF02683">
    <property type="entry name" value="DsbD_TM"/>
    <property type="match status" value="1"/>
</dbReference>
<dbReference type="InterPro" id="IPR035671">
    <property type="entry name" value="DsbD_gamma"/>
</dbReference>
<proteinExistence type="predicted"/>
<accession>A0A2X4USL9</accession>
<dbReference type="Gene3D" id="3.40.30.10">
    <property type="entry name" value="Glutaredoxin"/>
    <property type="match status" value="1"/>
</dbReference>
<dbReference type="PANTHER" id="PTHR32234:SF3">
    <property type="entry name" value="SUPPRESSION OF COPPER SENSITIVITY PROTEIN"/>
    <property type="match status" value="1"/>
</dbReference>
<dbReference type="PANTHER" id="PTHR32234">
    <property type="entry name" value="THIOL:DISULFIDE INTERCHANGE PROTEIN DSBD"/>
    <property type="match status" value="1"/>
</dbReference>
<evidence type="ECO:0000256" key="3">
    <source>
        <dbReference type="ARBA" id="ARBA00022748"/>
    </source>
</evidence>
<protein>
    <submittedName>
        <fullName evidence="11">Thiol:disulfide interchange protein DsbD</fullName>
        <ecNumber evidence="11">1.8.1.8</ecNumber>
    </submittedName>
</protein>
<dbReference type="CDD" id="cd02953">
    <property type="entry name" value="DsbDgamma"/>
    <property type="match status" value="1"/>
</dbReference>
<evidence type="ECO:0000256" key="7">
    <source>
        <dbReference type="SAM" id="Phobius"/>
    </source>
</evidence>
<keyword evidence="5 7" id="KW-0472">Membrane</keyword>
<dbReference type="EC" id="1.8.1.8" evidence="11"/>
<evidence type="ECO:0000256" key="4">
    <source>
        <dbReference type="ARBA" id="ARBA00022989"/>
    </source>
</evidence>
<keyword evidence="3" id="KW-0201">Cytochrome c-type biogenesis</keyword>
<dbReference type="InterPro" id="IPR036249">
    <property type="entry name" value="Thioredoxin-like_sf"/>
</dbReference>
<feature type="transmembrane region" description="Helical" evidence="7">
    <location>
        <begin position="527"/>
        <end position="547"/>
    </location>
</feature>
<feature type="domain" description="Cytochrome C biogenesis protein transmembrane" evidence="9">
    <location>
        <begin position="280"/>
        <end position="493"/>
    </location>
</feature>
<dbReference type="InterPro" id="IPR028250">
    <property type="entry name" value="DsbDN"/>
</dbReference>
<keyword evidence="4 7" id="KW-1133">Transmembrane helix</keyword>
<dbReference type="InterPro" id="IPR017937">
    <property type="entry name" value="Thioredoxin_CS"/>
</dbReference>
<dbReference type="GO" id="GO:0047134">
    <property type="term" value="F:protein-disulfide reductase [NAD(P)H] activity"/>
    <property type="evidence" value="ECO:0007669"/>
    <property type="project" value="UniProtKB-EC"/>
</dbReference>
<dbReference type="SUPFAM" id="SSF52833">
    <property type="entry name" value="Thioredoxin-like"/>
    <property type="match status" value="1"/>
</dbReference>
<evidence type="ECO:0000256" key="6">
    <source>
        <dbReference type="ARBA" id="ARBA00023284"/>
    </source>
</evidence>
<feature type="transmembrane region" description="Helical" evidence="7">
    <location>
        <begin position="279"/>
        <end position="301"/>
    </location>
</feature>
<dbReference type="AlphaFoldDB" id="A0A2X4USL9"/>
<dbReference type="OrthoDB" id="9811036at2"/>
<feature type="transmembrane region" description="Helical" evidence="7">
    <location>
        <begin position="404"/>
        <end position="431"/>
    </location>
</feature>
<feature type="transmembrane region" description="Helical" evidence="7">
    <location>
        <begin position="437"/>
        <end position="465"/>
    </location>
</feature>
<keyword evidence="6" id="KW-0676">Redox-active center</keyword>
<evidence type="ECO:0000259" key="9">
    <source>
        <dbReference type="Pfam" id="PF02683"/>
    </source>
</evidence>
<organism evidence="11 12">
    <name type="scientific">Leminorella richardii</name>
    <dbReference type="NCBI Taxonomy" id="158841"/>
    <lineage>
        <taxon>Bacteria</taxon>
        <taxon>Pseudomonadati</taxon>
        <taxon>Pseudomonadota</taxon>
        <taxon>Gammaproteobacteria</taxon>
        <taxon>Enterobacterales</taxon>
        <taxon>Budviciaceae</taxon>
        <taxon>Leminorella</taxon>
    </lineage>
</organism>
<gene>
    <name evidence="11" type="primary">dsbD_1</name>
    <name evidence="11" type="ORF">NCTC12151_02079</name>
</gene>
<evidence type="ECO:0000313" key="12">
    <source>
        <dbReference type="Proteomes" id="UP000249005"/>
    </source>
</evidence>
<feature type="transmembrane region" description="Helical" evidence="7">
    <location>
        <begin position="360"/>
        <end position="384"/>
    </location>
</feature>
<keyword evidence="12" id="KW-1185">Reference proteome</keyword>
<comment type="subcellular location">
    <subcellularLocation>
        <location evidence="1">Membrane</location>
        <topology evidence="1">Multi-pass membrane protein</topology>
    </subcellularLocation>
</comment>
<dbReference type="GO" id="GO:0045454">
    <property type="term" value="P:cell redox homeostasis"/>
    <property type="evidence" value="ECO:0007669"/>
    <property type="project" value="TreeGrafter"/>
</dbReference>
<dbReference type="Proteomes" id="UP000249005">
    <property type="component" value="Chromosome 1"/>
</dbReference>
<evidence type="ECO:0000256" key="1">
    <source>
        <dbReference type="ARBA" id="ARBA00004141"/>
    </source>
</evidence>
<feature type="signal peptide" evidence="8">
    <location>
        <begin position="1"/>
        <end position="21"/>
    </location>
</feature>